<gene>
    <name evidence="1" type="ORF">ABB29_04030</name>
</gene>
<accession>A0A0R0CX83</accession>
<dbReference type="Proteomes" id="UP000052052">
    <property type="component" value="Unassembled WGS sequence"/>
</dbReference>
<sequence>MIVTFVGGPLNGTHETREDVPQLVTVDGEGGPFVYELRQQSGGSTGNRPIEWQHSTYAPKGISMIEFFELSRAVPPPVHLFL</sequence>
<comment type="caution">
    <text evidence="1">The sequence shown here is derived from an EMBL/GenBank/DDBJ whole genome shotgun (WGS) entry which is preliminary data.</text>
</comment>
<proteinExistence type="predicted"/>
<evidence type="ECO:0000313" key="2">
    <source>
        <dbReference type="Proteomes" id="UP000052052"/>
    </source>
</evidence>
<protein>
    <submittedName>
        <fullName evidence="1">Uncharacterized protein</fullName>
    </submittedName>
</protein>
<keyword evidence="2" id="KW-1185">Reference proteome</keyword>
<name>A0A0R0CX83_9GAMM</name>
<evidence type="ECO:0000313" key="1">
    <source>
        <dbReference type="EMBL" id="KRG71002.1"/>
    </source>
</evidence>
<dbReference type="AlphaFoldDB" id="A0A0R0CX83"/>
<dbReference type="EMBL" id="LDJL01000004">
    <property type="protein sequence ID" value="KRG71002.1"/>
    <property type="molecule type" value="Genomic_DNA"/>
</dbReference>
<organism evidence="1 2">
    <name type="scientific">Pseudoxanthomonas dokdonensis</name>
    <dbReference type="NCBI Taxonomy" id="344882"/>
    <lineage>
        <taxon>Bacteria</taxon>
        <taxon>Pseudomonadati</taxon>
        <taxon>Pseudomonadota</taxon>
        <taxon>Gammaproteobacteria</taxon>
        <taxon>Lysobacterales</taxon>
        <taxon>Lysobacteraceae</taxon>
        <taxon>Pseudoxanthomonas</taxon>
    </lineage>
</organism>
<reference evidence="1 2" key="1">
    <citation type="submission" date="2015-05" db="EMBL/GenBank/DDBJ databases">
        <title>Genome sequencing and analysis of members of genus Stenotrophomonas.</title>
        <authorList>
            <person name="Patil P.P."/>
            <person name="Midha S."/>
            <person name="Patil P.B."/>
        </authorList>
    </citation>
    <scope>NUCLEOTIDE SEQUENCE [LARGE SCALE GENOMIC DNA]</scope>
    <source>
        <strain evidence="1 2">DSM 21858</strain>
    </source>
</reference>
<dbReference type="PATRIC" id="fig|344882.3.peg.2134"/>